<evidence type="ECO:0000256" key="3">
    <source>
        <dbReference type="ARBA" id="ARBA00023004"/>
    </source>
</evidence>
<dbReference type="Gene3D" id="3.10.120.10">
    <property type="entry name" value="Cytochrome b5-like heme/steroid binding domain"/>
    <property type="match status" value="1"/>
</dbReference>
<dbReference type="PROSITE" id="PS50255">
    <property type="entry name" value="CYTOCHROME_B5_2"/>
    <property type="match status" value="1"/>
</dbReference>
<dbReference type="EMBL" id="FQNF01000013">
    <property type="protein sequence ID" value="SGZ38843.1"/>
    <property type="molecule type" value="Genomic_DNA"/>
</dbReference>
<proteinExistence type="inferred from homology"/>
<dbReference type="GO" id="GO:0046872">
    <property type="term" value="F:metal ion binding"/>
    <property type="evidence" value="ECO:0007669"/>
    <property type="project" value="UniProtKB-KW"/>
</dbReference>
<keyword evidence="1" id="KW-0349">Heme</keyword>
<keyword evidence="3" id="KW-0408">Iron</keyword>
<dbReference type="GO" id="GO:0020037">
    <property type="term" value="F:heme binding"/>
    <property type="evidence" value="ECO:0007669"/>
    <property type="project" value="TreeGrafter"/>
</dbReference>
<dbReference type="InterPro" id="IPR036400">
    <property type="entry name" value="Cyt_B5-like_heme/steroid_sf"/>
</dbReference>
<dbReference type="SUPFAM" id="SSF55856">
    <property type="entry name" value="Cytochrome b5-like heme/steroid binding domain"/>
    <property type="match status" value="1"/>
</dbReference>
<keyword evidence="2" id="KW-0479">Metal-binding</keyword>
<evidence type="ECO:0000259" key="6">
    <source>
        <dbReference type="PROSITE" id="PS50255"/>
    </source>
</evidence>
<dbReference type="InterPro" id="IPR001199">
    <property type="entry name" value="Cyt_B5-like_heme/steroid-bd"/>
</dbReference>
<dbReference type="GO" id="GO:0016020">
    <property type="term" value="C:membrane"/>
    <property type="evidence" value="ECO:0007669"/>
    <property type="project" value="TreeGrafter"/>
</dbReference>
<evidence type="ECO:0000256" key="1">
    <source>
        <dbReference type="ARBA" id="ARBA00022617"/>
    </source>
</evidence>
<comment type="similarity">
    <text evidence="4">Belongs to the cytochrome b5 family.</text>
</comment>
<sequence>MFSTNVSVIPNNTPSVSNNMFEYLYSNDIENISKHDTGVKKVEIPFMTEKDVQKTIKVKELQGLNPIILIIYDIVYDLTNYNDHPGGKKILRKYNGTDCTQIFIDIGHNVDSLKYDINWQQCVIGRVMKSIGDSRNNSSMSNKNMSNLSIVSSINENSHTFRSNTSEQMVYFNESMMVHREIVVKQSDHKFIMKNLVKMGIWLLLLLFSYFYLED</sequence>
<dbReference type="Pfam" id="PF00173">
    <property type="entry name" value="Cyt-b5"/>
    <property type="match status" value="1"/>
</dbReference>
<evidence type="ECO:0000256" key="5">
    <source>
        <dbReference type="SAM" id="Phobius"/>
    </source>
</evidence>
<name>A0A1L0B1J1_9ASCO</name>
<evidence type="ECO:0000313" key="7">
    <source>
        <dbReference type="EMBL" id="SGZ38843.1"/>
    </source>
</evidence>
<feature type="transmembrane region" description="Helical" evidence="5">
    <location>
        <begin position="195"/>
        <end position="213"/>
    </location>
</feature>
<organism evidence="7 8">
    <name type="scientific">Hanseniaspora guilliermondii</name>
    <dbReference type="NCBI Taxonomy" id="56406"/>
    <lineage>
        <taxon>Eukaryota</taxon>
        <taxon>Fungi</taxon>
        <taxon>Dikarya</taxon>
        <taxon>Ascomycota</taxon>
        <taxon>Saccharomycotina</taxon>
        <taxon>Saccharomycetes</taxon>
        <taxon>Saccharomycodales</taxon>
        <taxon>Saccharomycodaceae</taxon>
        <taxon>Hanseniaspora</taxon>
    </lineage>
</organism>
<evidence type="ECO:0000256" key="2">
    <source>
        <dbReference type="ARBA" id="ARBA00022723"/>
    </source>
</evidence>
<protein>
    <recommendedName>
        <fullName evidence="6">Cytochrome b5 heme-binding domain-containing protein</fullName>
    </recommendedName>
</protein>
<keyword evidence="5" id="KW-1133">Transmembrane helix</keyword>
<accession>A0A1L0B1J1</accession>
<dbReference type="Proteomes" id="UP000183365">
    <property type="component" value="Unassembled WGS sequence"/>
</dbReference>
<reference evidence="8" key="1">
    <citation type="submission" date="2016-11" db="EMBL/GenBank/DDBJ databases">
        <authorList>
            <person name="Guldener U."/>
        </authorList>
    </citation>
    <scope>NUCLEOTIDE SEQUENCE [LARGE SCALE GENOMIC DNA]</scope>
</reference>
<dbReference type="InterPro" id="IPR050668">
    <property type="entry name" value="Cytochrome_b5"/>
</dbReference>
<evidence type="ECO:0000256" key="4">
    <source>
        <dbReference type="ARBA" id="ARBA00038168"/>
    </source>
</evidence>
<dbReference type="VEuPathDB" id="FungiDB:HGUI_01043"/>
<dbReference type="PANTHER" id="PTHR19359">
    <property type="entry name" value="CYTOCHROME B5"/>
    <property type="match status" value="1"/>
</dbReference>
<dbReference type="SMART" id="SM01117">
    <property type="entry name" value="Cyt-b5"/>
    <property type="match status" value="1"/>
</dbReference>
<keyword evidence="5" id="KW-0472">Membrane</keyword>
<feature type="domain" description="Cytochrome b5 heme-binding" evidence="6">
    <location>
        <begin position="30"/>
        <end position="128"/>
    </location>
</feature>
<gene>
    <name evidence="7" type="ORF">HGUI_01043</name>
</gene>
<dbReference type="AlphaFoldDB" id="A0A1L0B1J1"/>
<keyword evidence="8" id="KW-1185">Reference proteome</keyword>
<evidence type="ECO:0000313" key="8">
    <source>
        <dbReference type="Proteomes" id="UP000183365"/>
    </source>
</evidence>
<dbReference type="OrthoDB" id="1925334at2759"/>
<keyword evidence="5" id="KW-0812">Transmembrane</keyword>